<reference evidence="1 2" key="1">
    <citation type="journal article" date="2015" name="BMC Genomics">
        <title>Gene expression during zombie ant biting behavior reflects the complexity underlying fungal parasitic behavioral manipulation.</title>
        <authorList>
            <person name="de Bekker C."/>
            <person name="Ohm R.A."/>
            <person name="Loreto R.G."/>
            <person name="Sebastian A."/>
            <person name="Albert I."/>
            <person name="Merrow M."/>
            <person name="Brachmann A."/>
            <person name="Hughes D.P."/>
        </authorList>
    </citation>
    <scope>NUCLEOTIDE SEQUENCE [LARGE SCALE GENOMIC DNA]</scope>
    <source>
        <strain evidence="1 2">SC16a</strain>
    </source>
</reference>
<keyword evidence="2" id="KW-1185">Reference proteome</keyword>
<accession>A0A2A9PLE4</accession>
<organism evidence="1 2">
    <name type="scientific">Ophiocordyceps unilateralis</name>
    <name type="common">Zombie-ant fungus</name>
    <name type="synonym">Torrubia unilateralis</name>
    <dbReference type="NCBI Taxonomy" id="268505"/>
    <lineage>
        <taxon>Eukaryota</taxon>
        <taxon>Fungi</taxon>
        <taxon>Dikarya</taxon>
        <taxon>Ascomycota</taxon>
        <taxon>Pezizomycotina</taxon>
        <taxon>Sordariomycetes</taxon>
        <taxon>Hypocreomycetidae</taxon>
        <taxon>Hypocreales</taxon>
        <taxon>Ophiocordycipitaceae</taxon>
        <taxon>Ophiocordyceps</taxon>
    </lineage>
</organism>
<dbReference type="AlphaFoldDB" id="A0A2A9PLE4"/>
<sequence length="129" mass="14352">MFSQEPAAHSFLCAGRQFRKRLSSALKVGSAVTKWKLHIKSPKATADEGRGIGPKACAACPDVAARRALRFEWPYQRKPGMQPAKLPQSTWQTVLSCFSSLCQAEGRYTSHVIDRGDGDQLHHDAWSKR</sequence>
<name>A0A2A9PLE4_OPHUN</name>
<evidence type="ECO:0000313" key="2">
    <source>
        <dbReference type="Proteomes" id="UP000037136"/>
    </source>
</evidence>
<proteinExistence type="predicted"/>
<dbReference type="Proteomes" id="UP000037136">
    <property type="component" value="Unassembled WGS sequence"/>
</dbReference>
<protein>
    <submittedName>
        <fullName evidence="1">Uncharacterized protein</fullName>
    </submittedName>
</protein>
<evidence type="ECO:0000313" key="1">
    <source>
        <dbReference type="EMBL" id="PFH61861.1"/>
    </source>
</evidence>
<dbReference type="EMBL" id="LAZP02000051">
    <property type="protein sequence ID" value="PFH61861.1"/>
    <property type="molecule type" value="Genomic_DNA"/>
</dbReference>
<comment type="caution">
    <text evidence="1">The sequence shown here is derived from an EMBL/GenBank/DDBJ whole genome shotgun (WGS) entry which is preliminary data.</text>
</comment>
<reference evidence="1 2" key="2">
    <citation type="journal article" date="2017" name="Sci. Rep.">
        <title>Ant-infecting Ophiocordyceps genomes reveal a high diversity of potential behavioral manipulation genes and a possible major role for enterotoxins.</title>
        <authorList>
            <person name="de Bekker C."/>
            <person name="Ohm R.A."/>
            <person name="Evans H.C."/>
            <person name="Brachmann A."/>
            <person name="Hughes D.P."/>
        </authorList>
    </citation>
    <scope>NUCLEOTIDE SEQUENCE [LARGE SCALE GENOMIC DNA]</scope>
    <source>
        <strain evidence="1 2">SC16a</strain>
    </source>
</reference>
<gene>
    <name evidence="1" type="ORF">XA68_15989</name>
</gene>